<keyword evidence="1" id="KW-0732">Signal</keyword>
<dbReference type="Proteomes" id="UP000076761">
    <property type="component" value="Unassembled WGS sequence"/>
</dbReference>
<feature type="signal peptide" evidence="1">
    <location>
        <begin position="1"/>
        <end position="26"/>
    </location>
</feature>
<protein>
    <submittedName>
        <fullName evidence="2">Glycoside hydrolase family 71 protein</fullName>
    </submittedName>
</protein>
<evidence type="ECO:0000313" key="3">
    <source>
        <dbReference type="Proteomes" id="UP000076761"/>
    </source>
</evidence>
<keyword evidence="2" id="KW-0378">Hydrolase</keyword>
<sequence>MSHFRPCIRNGLVELLQLQLSLSTSATTNQTFSVPTGVSKLDMPLTIGGYMQG</sequence>
<reference evidence="2 3" key="1">
    <citation type="journal article" date="2016" name="Mol. Biol. Evol.">
        <title>Comparative Genomics of Early-Diverging Mushroom-Forming Fungi Provides Insights into the Origins of Lignocellulose Decay Capabilities.</title>
        <authorList>
            <person name="Nagy L.G."/>
            <person name="Riley R."/>
            <person name="Tritt A."/>
            <person name="Adam C."/>
            <person name="Daum C."/>
            <person name="Floudas D."/>
            <person name="Sun H."/>
            <person name="Yadav J.S."/>
            <person name="Pangilinan J."/>
            <person name="Larsson K.H."/>
            <person name="Matsuura K."/>
            <person name="Barry K."/>
            <person name="Labutti K."/>
            <person name="Kuo R."/>
            <person name="Ohm R.A."/>
            <person name="Bhattacharya S.S."/>
            <person name="Shirouzu T."/>
            <person name="Yoshinaga Y."/>
            <person name="Martin F.M."/>
            <person name="Grigoriev I.V."/>
            <person name="Hibbett D.S."/>
        </authorList>
    </citation>
    <scope>NUCLEOTIDE SEQUENCE [LARGE SCALE GENOMIC DNA]</scope>
    <source>
        <strain evidence="2 3">HHB14362 ss-1</strain>
    </source>
</reference>
<dbReference type="AlphaFoldDB" id="A0A165QNM6"/>
<dbReference type="InParanoid" id="A0A165QNM6"/>
<evidence type="ECO:0000313" key="2">
    <source>
        <dbReference type="EMBL" id="KZT22667.1"/>
    </source>
</evidence>
<name>A0A165QNM6_9AGAM</name>
<evidence type="ECO:0000256" key="1">
    <source>
        <dbReference type="SAM" id="SignalP"/>
    </source>
</evidence>
<accession>A0A165QNM6</accession>
<dbReference type="GO" id="GO:0016787">
    <property type="term" value="F:hydrolase activity"/>
    <property type="evidence" value="ECO:0007669"/>
    <property type="project" value="UniProtKB-KW"/>
</dbReference>
<proteinExistence type="predicted"/>
<organism evidence="2 3">
    <name type="scientific">Neolentinus lepideus HHB14362 ss-1</name>
    <dbReference type="NCBI Taxonomy" id="1314782"/>
    <lineage>
        <taxon>Eukaryota</taxon>
        <taxon>Fungi</taxon>
        <taxon>Dikarya</taxon>
        <taxon>Basidiomycota</taxon>
        <taxon>Agaricomycotina</taxon>
        <taxon>Agaricomycetes</taxon>
        <taxon>Gloeophyllales</taxon>
        <taxon>Gloeophyllaceae</taxon>
        <taxon>Neolentinus</taxon>
    </lineage>
</organism>
<keyword evidence="3" id="KW-1185">Reference proteome</keyword>
<dbReference type="EMBL" id="KV425593">
    <property type="protein sequence ID" value="KZT22667.1"/>
    <property type="molecule type" value="Genomic_DNA"/>
</dbReference>
<feature type="chain" id="PRO_5007865146" evidence="1">
    <location>
        <begin position="27"/>
        <end position="53"/>
    </location>
</feature>
<gene>
    <name evidence="2" type="ORF">NEOLEDRAFT_1137684</name>
</gene>